<evidence type="ECO:0000256" key="1">
    <source>
        <dbReference type="ARBA" id="ARBA00004141"/>
    </source>
</evidence>
<dbReference type="FunFam" id="1.20.1250.20:FF:000044">
    <property type="entry name" value="Hexose transporter Hxt3p"/>
    <property type="match status" value="1"/>
</dbReference>
<dbReference type="PROSITE" id="PS00216">
    <property type="entry name" value="SUGAR_TRANSPORT_1"/>
    <property type="match status" value="1"/>
</dbReference>
<keyword evidence="6 9" id="KW-0472">Membrane</keyword>
<feature type="compositionally biased region" description="Basic and acidic residues" evidence="8">
    <location>
        <begin position="524"/>
        <end position="534"/>
    </location>
</feature>
<feature type="transmembrane region" description="Helical" evidence="9">
    <location>
        <begin position="129"/>
        <end position="147"/>
    </location>
</feature>
<comment type="subcellular location">
    <subcellularLocation>
        <location evidence="1">Membrane</location>
        <topology evidence="1">Multi-pass membrane protein</topology>
    </subcellularLocation>
</comment>
<dbReference type="SUPFAM" id="SSF103473">
    <property type="entry name" value="MFS general substrate transporter"/>
    <property type="match status" value="1"/>
</dbReference>
<accession>A0A6A6JQQ5</accession>
<keyword evidence="12" id="KW-1185">Reference proteome</keyword>
<reference evidence="11" key="1">
    <citation type="journal article" date="2020" name="Stud. Mycol.">
        <title>101 Dothideomycetes genomes: a test case for predicting lifestyles and emergence of pathogens.</title>
        <authorList>
            <person name="Haridas S."/>
            <person name="Albert R."/>
            <person name="Binder M."/>
            <person name="Bloem J."/>
            <person name="Labutti K."/>
            <person name="Salamov A."/>
            <person name="Andreopoulos B."/>
            <person name="Baker S."/>
            <person name="Barry K."/>
            <person name="Bills G."/>
            <person name="Bluhm B."/>
            <person name="Cannon C."/>
            <person name="Castanera R."/>
            <person name="Culley D."/>
            <person name="Daum C."/>
            <person name="Ezra D."/>
            <person name="Gonzalez J."/>
            <person name="Henrissat B."/>
            <person name="Kuo A."/>
            <person name="Liang C."/>
            <person name="Lipzen A."/>
            <person name="Lutzoni F."/>
            <person name="Magnuson J."/>
            <person name="Mondo S."/>
            <person name="Nolan M."/>
            <person name="Ohm R."/>
            <person name="Pangilinan J."/>
            <person name="Park H.-J."/>
            <person name="Ramirez L."/>
            <person name="Alfaro M."/>
            <person name="Sun H."/>
            <person name="Tritt A."/>
            <person name="Yoshinaga Y."/>
            <person name="Zwiers L.-H."/>
            <person name="Turgeon B."/>
            <person name="Goodwin S."/>
            <person name="Spatafora J."/>
            <person name="Crous P."/>
            <person name="Grigoriev I."/>
        </authorList>
    </citation>
    <scope>NUCLEOTIDE SEQUENCE</scope>
    <source>
        <strain evidence="11">CBS 379.55</strain>
    </source>
</reference>
<evidence type="ECO:0000256" key="3">
    <source>
        <dbReference type="ARBA" id="ARBA00022448"/>
    </source>
</evidence>
<dbReference type="Proteomes" id="UP000800097">
    <property type="component" value="Unassembled WGS sequence"/>
</dbReference>
<dbReference type="Gene3D" id="1.20.1250.20">
    <property type="entry name" value="MFS general substrate transporter like domains"/>
    <property type="match status" value="1"/>
</dbReference>
<dbReference type="PANTHER" id="PTHR48022">
    <property type="entry name" value="PLASTIDIC GLUCOSE TRANSPORTER 4"/>
    <property type="match status" value="1"/>
</dbReference>
<dbReference type="InterPro" id="IPR003663">
    <property type="entry name" value="Sugar/inositol_transpt"/>
</dbReference>
<evidence type="ECO:0000256" key="4">
    <source>
        <dbReference type="ARBA" id="ARBA00022692"/>
    </source>
</evidence>
<keyword evidence="3 7" id="KW-0813">Transport</keyword>
<evidence type="ECO:0000313" key="12">
    <source>
        <dbReference type="Proteomes" id="UP000800097"/>
    </source>
</evidence>
<dbReference type="GO" id="GO:0005351">
    <property type="term" value="F:carbohydrate:proton symporter activity"/>
    <property type="evidence" value="ECO:0007669"/>
    <property type="project" value="TreeGrafter"/>
</dbReference>
<evidence type="ECO:0000313" key="11">
    <source>
        <dbReference type="EMBL" id="KAF2278595.1"/>
    </source>
</evidence>
<feature type="transmembrane region" description="Helical" evidence="9">
    <location>
        <begin position="467"/>
        <end position="486"/>
    </location>
</feature>
<keyword evidence="5 9" id="KW-1133">Transmembrane helix</keyword>
<keyword evidence="4 9" id="KW-0812">Transmembrane</keyword>
<evidence type="ECO:0000256" key="9">
    <source>
        <dbReference type="SAM" id="Phobius"/>
    </source>
</evidence>
<dbReference type="GeneID" id="54553872"/>
<sequence>MKFAKLGRPMEAFRRRNSVPSAMTPWEAEVAQQSGLDTSPLPRITGAALAMGLLVSMGGIVFGYDTGQISGFLAMTDFKDRFGQRTPSGTAYFSVVRSGLIVAILSIGTLIGALVAAPIADKIGRKRSIIFWCGIFSVGIIVQITATDKWYQIMLGRLVAGFGVGALSLLVPMYQAETAPKHIRGALIATYQLMITFGILLAAIFNYAAEEHQAGKAASWQITLGITFVFPSMLAFGMLFFSDTPRFNYRKGRIEQAKRTMMKVYGVGENHFAIHTELQEIKEKLEAESVKGNVVKEWLGMWKAPKMARRLLIGMGLQMFQQLTGANYFFYYGTTIFQDARNGINFGTTFYGLYIVEHYGRRKSLIAGSLWMFVCFMVFASVGAFSLDRTTPSNTRSASIAMIVFACFFIFGFATTWGPMVWAICGELFPSRYRAKAMALTTASNWMWNFLLAFFTPFITKAINFKYGYVFAGCNLVAACIVYFFVIEGRGRTLEELDTMYLLGVPPWKSSKFVFPSDEELDEETRKQVAEARKGSLTGGSMRGRRGSLTLQMDGSMHPQALKEKRRDEEA</sequence>
<dbReference type="Pfam" id="PF00083">
    <property type="entry name" value="Sugar_tr"/>
    <property type="match status" value="1"/>
</dbReference>
<feature type="transmembrane region" description="Helical" evidence="9">
    <location>
        <begin position="399"/>
        <end position="425"/>
    </location>
</feature>
<feature type="transmembrane region" description="Helical" evidence="9">
    <location>
        <begin position="220"/>
        <end position="241"/>
    </location>
</feature>
<feature type="transmembrane region" description="Helical" evidence="9">
    <location>
        <begin position="95"/>
        <end position="117"/>
    </location>
</feature>
<evidence type="ECO:0000256" key="5">
    <source>
        <dbReference type="ARBA" id="ARBA00022989"/>
    </source>
</evidence>
<feature type="compositionally biased region" description="Basic and acidic residues" evidence="8">
    <location>
        <begin position="561"/>
        <end position="571"/>
    </location>
</feature>
<evidence type="ECO:0000256" key="8">
    <source>
        <dbReference type="SAM" id="MobiDB-lite"/>
    </source>
</evidence>
<dbReference type="InterPro" id="IPR050360">
    <property type="entry name" value="MFS_Sugar_Transporters"/>
</dbReference>
<dbReference type="CDD" id="cd17356">
    <property type="entry name" value="MFS_HXT"/>
    <property type="match status" value="1"/>
</dbReference>
<dbReference type="NCBIfam" id="TIGR00879">
    <property type="entry name" value="SP"/>
    <property type="match status" value="1"/>
</dbReference>
<evidence type="ECO:0000256" key="2">
    <source>
        <dbReference type="ARBA" id="ARBA00010992"/>
    </source>
</evidence>
<feature type="region of interest" description="Disordered" evidence="8">
    <location>
        <begin position="519"/>
        <end position="571"/>
    </location>
</feature>
<gene>
    <name evidence="11" type="ORF">EI97DRAFT_456061</name>
</gene>
<proteinExistence type="inferred from homology"/>
<organism evidence="11 12">
    <name type="scientific">Westerdykella ornata</name>
    <dbReference type="NCBI Taxonomy" id="318751"/>
    <lineage>
        <taxon>Eukaryota</taxon>
        <taxon>Fungi</taxon>
        <taxon>Dikarya</taxon>
        <taxon>Ascomycota</taxon>
        <taxon>Pezizomycotina</taxon>
        <taxon>Dothideomycetes</taxon>
        <taxon>Pleosporomycetidae</taxon>
        <taxon>Pleosporales</taxon>
        <taxon>Sporormiaceae</taxon>
        <taxon>Westerdykella</taxon>
    </lineage>
</organism>
<dbReference type="PANTHER" id="PTHR48022:SF91">
    <property type="entry name" value="MAJOR FACILITATOR SUPERFAMILY (MFS) PROFILE DOMAIN-CONTAINING PROTEIN-RELATED"/>
    <property type="match status" value="1"/>
</dbReference>
<evidence type="ECO:0000259" key="10">
    <source>
        <dbReference type="PROSITE" id="PS50850"/>
    </source>
</evidence>
<feature type="transmembrane region" description="Helical" evidence="9">
    <location>
        <begin position="44"/>
        <end position="64"/>
    </location>
</feature>
<comment type="similarity">
    <text evidence="2 7">Belongs to the major facilitator superfamily. Sugar transporter (TC 2.A.1.1) family.</text>
</comment>
<dbReference type="InterPro" id="IPR020846">
    <property type="entry name" value="MFS_dom"/>
</dbReference>
<name>A0A6A6JQQ5_WESOR</name>
<dbReference type="PRINTS" id="PR00171">
    <property type="entry name" value="SUGRTRNSPORT"/>
</dbReference>
<feature type="domain" description="Major facilitator superfamily (MFS) profile" evidence="10">
    <location>
        <begin position="51"/>
        <end position="490"/>
    </location>
</feature>
<dbReference type="InterPro" id="IPR005829">
    <property type="entry name" value="Sugar_transporter_CS"/>
</dbReference>
<dbReference type="GO" id="GO:0016020">
    <property type="term" value="C:membrane"/>
    <property type="evidence" value="ECO:0007669"/>
    <property type="project" value="UniProtKB-SubCell"/>
</dbReference>
<dbReference type="OrthoDB" id="2241241at2759"/>
<evidence type="ECO:0000256" key="6">
    <source>
        <dbReference type="ARBA" id="ARBA00023136"/>
    </source>
</evidence>
<dbReference type="InterPro" id="IPR005828">
    <property type="entry name" value="MFS_sugar_transport-like"/>
</dbReference>
<dbReference type="InterPro" id="IPR036259">
    <property type="entry name" value="MFS_trans_sf"/>
</dbReference>
<dbReference type="PROSITE" id="PS00217">
    <property type="entry name" value="SUGAR_TRANSPORT_2"/>
    <property type="match status" value="1"/>
</dbReference>
<feature type="transmembrane region" description="Helical" evidence="9">
    <location>
        <begin position="153"/>
        <end position="174"/>
    </location>
</feature>
<dbReference type="PROSITE" id="PS50850">
    <property type="entry name" value="MFS"/>
    <property type="match status" value="1"/>
</dbReference>
<evidence type="ECO:0000256" key="7">
    <source>
        <dbReference type="RuleBase" id="RU003346"/>
    </source>
</evidence>
<feature type="transmembrane region" description="Helical" evidence="9">
    <location>
        <begin position="437"/>
        <end position="455"/>
    </location>
</feature>
<dbReference type="EMBL" id="ML986487">
    <property type="protein sequence ID" value="KAF2278595.1"/>
    <property type="molecule type" value="Genomic_DNA"/>
</dbReference>
<feature type="transmembrane region" description="Helical" evidence="9">
    <location>
        <begin position="186"/>
        <end position="208"/>
    </location>
</feature>
<protein>
    <submittedName>
        <fullName evidence="11">MFS monosaccharide transporter-like protein</fullName>
    </submittedName>
</protein>
<feature type="transmembrane region" description="Helical" evidence="9">
    <location>
        <begin position="365"/>
        <end position="387"/>
    </location>
</feature>
<dbReference type="RefSeq" id="XP_033656134.1">
    <property type="nucleotide sequence ID" value="XM_033800697.1"/>
</dbReference>
<dbReference type="AlphaFoldDB" id="A0A6A6JQQ5"/>